<dbReference type="Proteomes" id="UP000535491">
    <property type="component" value="Unassembled WGS sequence"/>
</dbReference>
<sequence length="121" mass="13317">MKHVTALLIKFVMSTAILYLILGFRFAVPFTAVALTGLAVTLIGYLGDILLMPRIGNTLATLGDLVLSFIVIWSMVTLYHTDDLIFPAFQASALSAAGIAIGEWFFHKYLFRVFNDGARES</sequence>
<feature type="transmembrane region" description="Helical" evidence="1">
    <location>
        <begin position="59"/>
        <end position="79"/>
    </location>
</feature>
<feature type="transmembrane region" description="Helical" evidence="1">
    <location>
        <begin position="32"/>
        <end position="52"/>
    </location>
</feature>
<keyword evidence="1" id="KW-0472">Membrane</keyword>
<evidence type="ECO:0000256" key="1">
    <source>
        <dbReference type="SAM" id="Phobius"/>
    </source>
</evidence>
<protein>
    <submittedName>
        <fullName evidence="2">DUF2512 family protein</fullName>
    </submittedName>
</protein>
<keyword evidence="1" id="KW-1133">Transmembrane helix</keyword>
<evidence type="ECO:0000313" key="3">
    <source>
        <dbReference type="Proteomes" id="UP000535491"/>
    </source>
</evidence>
<evidence type="ECO:0000313" key="2">
    <source>
        <dbReference type="EMBL" id="MBA4495150.1"/>
    </source>
</evidence>
<dbReference type="Pfam" id="PF10710">
    <property type="entry name" value="DUF2512"/>
    <property type="match status" value="1"/>
</dbReference>
<name>A0A7W1WSD1_9BACL</name>
<reference evidence="2 3" key="1">
    <citation type="submission" date="2020-07" db="EMBL/GenBank/DDBJ databases">
        <authorList>
            <person name="Feng H."/>
        </authorList>
    </citation>
    <scope>NUCLEOTIDE SEQUENCE [LARGE SCALE GENOMIC DNA]</scope>
    <source>
        <strain evidence="3">s-10</strain>
    </source>
</reference>
<proteinExistence type="predicted"/>
<dbReference type="AlphaFoldDB" id="A0A7W1WSD1"/>
<accession>A0A7W1WSD1</accession>
<organism evidence="2 3">
    <name type="scientific">Paenactinomyces guangxiensis</name>
    <dbReference type="NCBI Taxonomy" id="1490290"/>
    <lineage>
        <taxon>Bacteria</taxon>
        <taxon>Bacillati</taxon>
        <taxon>Bacillota</taxon>
        <taxon>Bacilli</taxon>
        <taxon>Bacillales</taxon>
        <taxon>Thermoactinomycetaceae</taxon>
        <taxon>Paenactinomyces</taxon>
    </lineage>
</organism>
<dbReference type="RefSeq" id="WP_181752390.1">
    <property type="nucleotide sequence ID" value="NZ_JACEIQ010000012.1"/>
</dbReference>
<gene>
    <name evidence="2" type="ORF">H1191_12615</name>
</gene>
<keyword evidence="1" id="KW-0812">Transmembrane</keyword>
<feature type="transmembrane region" description="Helical" evidence="1">
    <location>
        <begin position="7"/>
        <end position="26"/>
    </location>
</feature>
<dbReference type="EMBL" id="JACEIQ010000012">
    <property type="protein sequence ID" value="MBA4495150.1"/>
    <property type="molecule type" value="Genomic_DNA"/>
</dbReference>
<keyword evidence="3" id="KW-1185">Reference proteome</keyword>
<comment type="caution">
    <text evidence="2">The sequence shown here is derived from an EMBL/GenBank/DDBJ whole genome shotgun (WGS) entry which is preliminary data.</text>
</comment>
<feature type="transmembrane region" description="Helical" evidence="1">
    <location>
        <begin position="85"/>
        <end position="106"/>
    </location>
</feature>
<dbReference type="InterPro" id="IPR019649">
    <property type="entry name" value="DUF2512"/>
</dbReference>